<gene>
    <name evidence="2" type="ORF">QM012_008717</name>
</gene>
<feature type="chain" id="PRO_5045201375" evidence="1">
    <location>
        <begin position="21"/>
        <end position="101"/>
    </location>
</feature>
<organism evidence="2 3">
    <name type="scientific">Aureobasidium pullulans</name>
    <name type="common">Black yeast</name>
    <name type="synonym">Pullularia pullulans</name>
    <dbReference type="NCBI Taxonomy" id="5580"/>
    <lineage>
        <taxon>Eukaryota</taxon>
        <taxon>Fungi</taxon>
        <taxon>Dikarya</taxon>
        <taxon>Ascomycota</taxon>
        <taxon>Pezizomycotina</taxon>
        <taxon>Dothideomycetes</taxon>
        <taxon>Dothideomycetidae</taxon>
        <taxon>Dothideales</taxon>
        <taxon>Saccotheciaceae</taxon>
        <taxon>Aureobasidium</taxon>
    </lineage>
</organism>
<feature type="signal peptide" evidence="1">
    <location>
        <begin position="1"/>
        <end position="20"/>
    </location>
</feature>
<dbReference type="EMBL" id="JASGXD010000008">
    <property type="protein sequence ID" value="KAK6003867.1"/>
    <property type="molecule type" value="Genomic_DNA"/>
</dbReference>
<keyword evidence="3" id="KW-1185">Reference proteome</keyword>
<comment type="caution">
    <text evidence="2">The sequence shown here is derived from an EMBL/GenBank/DDBJ whole genome shotgun (WGS) entry which is preliminary data.</text>
</comment>
<evidence type="ECO:0000313" key="3">
    <source>
        <dbReference type="Proteomes" id="UP001341245"/>
    </source>
</evidence>
<keyword evidence="1" id="KW-0732">Signal</keyword>
<accession>A0ABR0THP6</accession>
<evidence type="ECO:0000256" key="1">
    <source>
        <dbReference type="SAM" id="SignalP"/>
    </source>
</evidence>
<name>A0ABR0THP6_AURPU</name>
<proteinExistence type="predicted"/>
<reference evidence="2 3" key="1">
    <citation type="submission" date="2023-11" db="EMBL/GenBank/DDBJ databases">
        <title>Draft genome sequence and annotation of the polyextremotolerant black yeast-like fungus Aureobasidium pullulans NRRL 62042.</title>
        <authorList>
            <person name="Dielentheis-Frenken M.R.E."/>
            <person name="Wibberg D."/>
            <person name="Blank L.M."/>
            <person name="Tiso T."/>
        </authorList>
    </citation>
    <scope>NUCLEOTIDE SEQUENCE [LARGE SCALE GENOMIC DNA]</scope>
    <source>
        <strain evidence="2 3">NRRL 62042</strain>
    </source>
</reference>
<protein>
    <submittedName>
        <fullName evidence="2">Uncharacterized protein</fullName>
    </submittedName>
</protein>
<dbReference type="Proteomes" id="UP001341245">
    <property type="component" value="Unassembled WGS sequence"/>
</dbReference>
<evidence type="ECO:0000313" key="2">
    <source>
        <dbReference type="EMBL" id="KAK6003867.1"/>
    </source>
</evidence>
<sequence length="101" mass="11589">MAAFLVLALTLLGFSALKQSRHNPTSHNQQHHAQVDAWITRMRRKTWTNTHIDRDVEMQVLPELPRRPDSAHVRSGPFRVSRMGRLNFACGQRNVTPAGFF</sequence>